<dbReference type="OrthoDB" id="786532at2"/>
<reference evidence="1 2" key="1">
    <citation type="submission" date="2018-04" db="EMBL/GenBank/DDBJ databases">
        <title>Genomic Encyclopedia of Archaeal and Bacterial Type Strains, Phase II (KMG-II): from individual species to whole genera.</title>
        <authorList>
            <person name="Goeker M."/>
        </authorList>
    </citation>
    <scope>NUCLEOTIDE SEQUENCE [LARGE SCALE GENOMIC DNA]</scope>
    <source>
        <strain evidence="1 2">DSM 26809</strain>
    </source>
</reference>
<dbReference type="Gene3D" id="1.10.620.20">
    <property type="entry name" value="Ribonucleotide Reductase, subunit A"/>
    <property type="match status" value="1"/>
</dbReference>
<proteinExistence type="predicted"/>
<dbReference type="Proteomes" id="UP000244168">
    <property type="component" value="Unassembled WGS sequence"/>
</dbReference>
<evidence type="ECO:0000313" key="2">
    <source>
        <dbReference type="Proteomes" id="UP000244168"/>
    </source>
</evidence>
<organism evidence="1 2">
    <name type="scientific">Mucilaginibacter yixingensis</name>
    <dbReference type="NCBI Taxonomy" id="1295612"/>
    <lineage>
        <taxon>Bacteria</taxon>
        <taxon>Pseudomonadati</taxon>
        <taxon>Bacteroidota</taxon>
        <taxon>Sphingobacteriia</taxon>
        <taxon>Sphingobacteriales</taxon>
        <taxon>Sphingobacteriaceae</taxon>
        <taxon>Mucilaginibacter</taxon>
    </lineage>
</organism>
<dbReference type="InterPro" id="IPR012348">
    <property type="entry name" value="RNR-like"/>
</dbReference>
<name>A0A2T5J9Z5_9SPHI</name>
<protein>
    <submittedName>
        <fullName evidence="1">Para-aminobenzoate N-oxygenase AurF</fullName>
    </submittedName>
</protein>
<gene>
    <name evidence="1" type="ORF">C8P68_104394</name>
</gene>
<dbReference type="InterPro" id="IPR009078">
    <property type="entry name" value="Ferritin-like_SF"/>
</dbReference>
<accession>A0A2T5J9Z5</accession>
<dbReference type="InterPro" id="IPR025859">
    <property type="entry name" value="AurF/CmlI"/>
</dbReference>
<dbReference type="EMBL" id="QAOQ01000004">
    <property type="protein sequence ID" value="PTQ96900.1"/>
    <property type="molecule type" value="Genomic_DNA"/>
</dbReference>
<dbReference type="GO" id="GO:0016491">
    <property type="term" value="F:oxidoreductase activity"/>
    <property type="evidence" value="ECO:0007669"/>
    <property type="project" value="InterPro"/>
</dbReference>
<dbReference type="SUPFAM" id="SSF47240">
    <property type="entry name" value="Ferritin-like"/>
    <property type="match status" value="1"/>
</dbReference>
<sequence length="292" mass="34914">MQDKTIERLIRISKEHPLMPETYVPWQTERQADEVYLPEKLLSLEGTPIFDTLTPAQKLELGRHEIVQVMFSYSWGEALFCVFMSKYLLTLKPTDAEHRFLLRELIEEYRHQEMFAQAITHLGGEPLKQSRAHRFVGTFTTKYLPADYLFMGSLSVELITDMYGNHARRYPATYLVLRKIFDLHNIEEGRHIVFTKWLLKRYTEKAGYIKRSLYSFVILLNIYFVRTMYVKREIYERIGLSNTDDVYKVAFKNYRQKFAENCMKDIIEFVSEWNGFNRVTRWAWRWLLGAEI</sequence>
<dbReference type="AlphaFoldDB" id="A0A2T5J9Z5"/>
<evidence type="ECO:0000313" key="1">
    <source>
        <dbReference type="EMBL" id="PTQ96900.1"/>
    </source>
</evidence>
<dbReference type="RefSeq" id="WP_107828840.1">
    <property type="nucleotide sequence ID" value="NZ_CP160205.1"/>
</dbReference>
<dbReference type="Pfam" id="PF11583">
    <property type="entry name" value="AurF"/>
    <property type="match status" value="1"/>
</dbReference>
<comment type="caution">
    <text evidence="1">The sequence shown here is derived from an EMBL/GenBank/DDBJ whole genome shotgun (WGS) entry which is preliminary data.</text>
</comment>
<keyword evidence="2" id="KW-1185">Reference proteome</keyword>